<dbReference type="AlphaFoldDB" id="A0A1N6MVV8"/>
<protein>
    <recommendedName>
        <fullName evidence="3">CoA-binding domain-containing protein</fullName>
    </recommendedName>
</protein>
<proteinExistence type="predicted"/>
<name>A0A1N6MVV8_9GAMM</name>
<reference evidence="2" key="1">
    <citation type="submission" date="2016-12" db="EMBL/GenBank/DDBJ databases">
        <authorList>
            <person name="Gaudriault S."/>
        </authorList>
    </citation>
    <scope>NUCLEOTIDE SEQUENCE [LARGE SCALE GENOMIC DNA]</scope>
    <source>
        <strain evidence="2">HGB1681 (deposited as PTA-6826 in the American Type Culture Collection)</strain>
    </source>
</reference>
<dbReference type="Proteomes" id="UP000196435">
    <property type="component" value="Unassembled WGS sequence"/>
</dbReference>
<gene>
    <name evidence="1" type="ORF">XIS1_1700049</name>
</gene>
<evidence type="ECO:0000313" key="1">
    <source>
        <dbReference type="EMBL" id="SIP72998.1"/>
    </source>
</evidence>
<organism evidence="1 2">
    <name type="scientific">Xenorhabdus innexi</name>
    <dbReference type="NCBI Taxonomy" id="290109"/>
    <lineage>
        <taxon>Bacteria</taxon>
        <taxon>Pseudomonadati</taxon>
        <taxon>Pseudomonadota</taxon>
        <taxon>Gammaproteobacteria</taxon>
        <taxon>Enterobacterales</taxon>
        <taxon>Morganellaceae</taxon>
        <taxon>Xenorhabdus</taxon>
    </lineage>
</organism>
<dbReference type="EMBL" id="FTLG01000080">
    <property type="protein sequence ID" value="SIP72998.1"/>
    <property type="molecule type" value="Genomic_DNA"/>
</dbReference>
<evidence type="ECO:0000313" key="2">
    <source>
        <dbReference type="Proteomes" id="UP000196435"/>
    </source>
</evidence>
<accession>A0A1N6MVV8</accession>
<sequence length="40" mass="4463">MIVINTVANEPPELLAENKGLDVIMDRCPKIELSRLGLEK</sequence>
<evidence type="ECO:0008006" key="3">
    <source>
        <dbReference type="Google" id="ProtNLM"/>
    </source>
</evidence>